<proteinExistence type="predicted"/>
<organism evidence="1">
    <name type="scientific">Cacopsylla melanoneura</name>
    <dbReference type="NCBI Taxonomy" id="428564"/>
    <lineage>
        <taxon>Eukaryota</taxon>
        <taxon>Metazoa</taxon>
        <taxon>Ecdysozoa</taxon>
        <taxon>Arthropoda</taxon>
        <taxon>Hexapoda</taxon>
        <taxon>Insecta</taxon>
        <taxon>Pterygota</taxon>
        <taxon>Neoptera</taxon>
        <taxon>Paraneoptera</taxon>
        <taxon>Hemiptera</taxon>
        <taxon>Sternorrhyncha</taxon>
        <taxon>Psylloidea</taxon>
        <taxon>Psyllidae</taxon>
        <taxon>Psyllinae</taxon>
        <taxon>Cacopsylla</taxon>
    </lineage>
</organism>
<reference evidence="1" key="1">
    <citation type="submission" date="2021-05" db="EMBL/GenBank/DDBJ databases">
        <authorList>
            <person name="Alioto T."/>
            <person name="Alioto T."/>
            <person name="Gomez Garrido J."/>
        </authorList>
    </citation>
    <scope>NUCLEOTIDE SEQUENCE</scope>
</reference>
<dbReference type="AlphaFoldDB" id="A0A8D8ZPI4"/>
<accession>A0A8D8ZPI4</accession>
<sequence>MRSPNLELCLSFSSYVKQFSGCRIVGCVQDHYPGTGLHPSSIGSITFTHVCVFSIYHPARTKENQKNRKHLLHYNSWLTFLENLPFSLALSSLTKINVPLAQSIAWISQKVSKPVVPGYKGVANVLDVFYLFSKEAESKRFASSSL</sequence>
<evidence type="ECO:0000313" key="1">
    <source>
        <dbReference type="EMBL" id="CAG6749646.1"/>
    </source>
</evidence>
<name>A0A8D8ZPI4_9HEMI</name>
<protein>
    <submittedName>
        <fullName evidence="1">Uncharacterized protein</fullName>
    </submittedName>
</protein>
<dbReference type="EMBL" id="HBUF01523964">
    <property type="protein sequence ID" value="CAG6749646.1"/>
    <property type="molecule type" value="Transcribed_RNA"/>
</dbReference>